<sequence>LNQTGSERMQFIPLLCYTFRWNIEVSYYEQKVCRNFGLPLVSKSGSRYFMPLS</sequence>
<feature type="non-terminal residue" evidence="1">
    <location>
        <position position="1"/>
    </location>
</feature>
<reference evidence="1 2" key="1">
    <citation type="submission" date="2016-10" db="EMBL/GenBank/DDBJ databases">
        <authorList>
            <person name="Varghese N."/>
            <person name="Submissions S."/>
        </authorList>
    </citation>
    <scope>NUCLEOTIDE SEQUENCE [LARGE SCALE GENOMIC DNA]</scope>
    <source>
        <strain evidence="1 2">NLAE-zl-C196</strain>
    </source>
</reference>
<organism evidence="1 2">
    <name type="scientific">Enterocloster clostridioformis</name>
    <dbReference type="NCBI Taxonomy" id="1531"/>
    <lineage>
        <taxon>Bacteria</taxon>
        <taxon>Bacillati</taxon>
        <taxon>Bacillota</taxon>
        <taxon>Clostridia</taxon>
        <taxon>Lachnospirales</taxon>
        <taxon>Lachnospiraceae</taxon>
        <taxon>Enterocloster</taxon>
    </lineage>
</organism>
<gene>
    <name evidence="1" type="ORF">SAMN05216521_11421</name>
</gene>
<name>A0A1I0KFF4_9FIRM</name>
<proteinExistence type="predicted"/>
<dbReference type="AlphaFoldDB" id="A0A1I0KFF4"/>
<dbReference type="EMBL" id="FOIO01000142">
    <property type="protein sequence ID" value="SEU23075.1"/>
    <property type="molecule type" value="Genomic_DNA"/>
</dbReference>
<comment type="caution">
    <text evidence="1">The sequence shown here is derived from an EMBL/GenBank/DDBJ whole genome shotgun (WGS) entry which is preliminary data.</text>
</comment>
<dbReference type="Proteomes" id="UP000182121">
    <property type="component" value="Unassembled WGS sequence"/>
</dbReference>
<evidence type="ECO:0000313" key="2">
    <source>
        <dbReference type="Proteomes" id="UP000182121"/>
    </source>
</evidence>
<evidence type="ECO:0000313" key="1">
    <source>
        <dbReference type="EMBL" id="SEU23075.1"/>
    </source>
</evidence>
<protein>
    <submittedName>
        <fullName evidence="1">Uncharacterized protein</fullName>
    </submittedName>
</protein>
<accession>A0A1I0KFF4</accession>